<feature type="binding site" evidence="16">
    <location>
        <position position="756"/>
    </location>
    <ligand>
        <name>ATP</name>
        <dbReference type="ChEBI" id="CHEBI:30616"/>
        <label>2</label>
    </ligand>
</feature>
<dbReference type="Gene3D" id="3.40.50.20">
    <property type="match status" value="2"/>
</dbReference>
<keyword evidence="5 16" id="KW-0436">Ligase</keyword>
<comment type="catalytic activity">
    <reaction evidence="14 16">
        <text>hydrogencarbonate + NH4(+) + 2 ATP = carbamoyl phosphate + 2 ADP + phosphate + 2 H(+)</text>
        <dbReference type="Rhea" id="RHEA:18029"/>
        <dbReference type="ChEBI" id="CHEBI:15378"/>
        <dbReference type="ChEBI" id="CHEBI:17544"/>
        <dbReference type="ChEBI" id="CHEBI:28938"/>
        <dbReference type="ChEBI" id="CHEBI:30616"/>
        <dbReference type="ChEBI" id="CHEBI:43474"/>
        <dbReference type="ChEBI" id="CHEBI:58228"/>
        <dbReference type="ChEBI" id="CHEBI:456216"/>
        <dbReference type="EC" id="6.3.4.16"/>
    </reaction>
</comment>
<dbReference type="Proteomes" id="UP000199163">
    <property type="component" value="Unassembled WGS sequence"/>
</dbReference>
<dbReference type="GO" id="GO:0004088">
    <property type="term" value="F:carbamoyl-phosphate synthase (glutamine-hydrolyzing) activity"/>
    <property type="evidence" value="ECO:0007669"/>
    <property type="project" value="UniProtKB-UniRule"/>
</dbReference>
<proteinExistence type="inferred from homology"/>
<dbReference type="RefSeq" id="WP_091274835.1">
    <property type="nucleotide sequence ID" value="NZ_FNDK01000018.1"/>
</dbReference>
<dbReference type="InterPro" id="IPR013815">
    <property type="entry name" value="ATP_grasp_subdomain_1"/>
</dbReference>
<dbReference type="InterPro" id="IPR011761">
    <property type="entry name" value="ATP-grasp"/>
</dbReference>
<dbReference type="SUPFAM" id="SSF48108">
    <property type="entry name" value="Carbamoyl phosphate synthetase, large subunit connection domain"/>
    <property type="match status" value="1"/>
</dbReference>
<evidence type="ECO:0000313" key="18">
    <source>
        <dbReference type="EMBL" id="SDI00933.1"/>
    </source>
</evidence>
<comment type="cofactor">
    <cofactor evidence="16">
        <name>Mg(2+)</name>
        <dbReference type="ChEBI" id="CHEBI:18420"/>
    </cofactor>
    <cofactor evidence="16">
        <name>Mn(2+)</name>
        <dbReference type="ChEBI" id="CHEBI:29035"/>
    </cofactor>
    <text evidence="16">Binds 4 Mg(2+) or Mn(2+) ions per subunit.</text>
</comment>
<comment type="pathway">
    <text evidence="2 16">Amino-acid biosynthesis; L-arginine biosynthesis; carbamoyl phosphate from bicarbonate: step 1/1.</text>
</comment>
<feature type="binding site" evidence="16">
    <location>
        <position position="784"/>
    </location>
    <ligand>
        <name>ATP</name>
        <dbReference type="ChEBI" id="CHEBI:30616"/>
        <label>2</label>
    </ligand>
</feature>
<feature type="binding site" evidence="16">
    <location>
        <position position="284"/>
    </location>
    <ligand>
        <name>Mg(2+)</name>
        <dbReference type="ChEBI" id="CHEBI:18420"/>
        <label>1</label>
    </ligand>
</feature>
<keyword evidence="6 16" id="KW-0028">Amino-acid biosynthesis</keyword>
<dbReference type="GO" id="GO:0005737">
    <property type="term" value="C:cytoplasm"/>
    <property type="evidence" value="ECO:0007669"/>
    <property type="project" value="TreeGrafter"/>
</dbReference>
<feature type="binding site" evidence="16">
    <location>
        <position position="175"/>
    </location>
    <ligand>
        <name>ATP</name>
        <dbReference type="ChEBI" id="CHEBI:30616"/>
        <label>1</label>
    </ligand>
</feature>
<feature type="binding site" evidence="16">
    <location>
        <position position="750"/>
    </location>
    <ligand>
        <name>ATP</name>
        <dbReference type="ChEBI" id="CHEBI:30616"/>
        <label>2</label>
    </ligand>
</feature>
<evidence type="ECO:0000259" key="17">
    <source>
        <dbReference type="PROSITE" id="PS50975"/>
    </source>
</evidence>
<feature type="binding site" evidence="16">
    <location>
        <position position="781"/>
    </location>
    <ligand>
        <name>ATP</name>
        <dbReference type="ChEBI" id="CHEBI:30616"/>
        <label>2</label>
    </ligand>
</feature>
<dbReference type="NCBIfam" id="NF009455">
    <property type="entry name" value="PRK12815.1"/>
    <property type="match status" value="1"/>
</dbReference>
<feature type="binding site" evidence="16">
    <location>
        <position position="298"/>
    </location>
    <ligand>
        <name>Mg(2+)</name>
        <dbReference type="ChEBI" id="CHEBI:18420"/>
        <label>1</label>
    </ligand>
</feature>
<feature type="binding site" evidence="16">
    <location>
        <position position="300"/>
    </location>
    <ligand>
        <name>Mn(2+)</name>
        <dbReference type="ChEBI" id="CHEBI:29035"/>
        <label>2</label>
    </ligand>
</feature>
<feature type="binding site" evidence="16">
    <location>
        <position position="836"/>
    </location>
    <ligand>
        <name>ATP</name>
        <dbReference type="ChEBI" id="CHEBI:30616"/>
        <label>2</label>
    </ligand>
</feature>
<feature type="binding site" evidence="16">
    <location>
        <position position="782"/>
    </location>
    <ligand>
        <name>ATP</name>
        <dbReference type="ChEBI" id="CHEBI:30616"/>
        <label>2</label>
    </ligand>
</feature>
<dbReference type="PROSITE" id="PS00867">
    <property type="entry name" value="CPSASE_2"/>
    <property type="match status" value="2"/>
</dbReference>
<dbReference type="FunFam" id="3.30.470.20:FF:000001">
    <property type="entry name" value="Carbamoyl-phosphate synthase large chain"/>
    <property type="match status" value="1"/>
</dbReference>
<comment type="domain">
    <text evidence="16">The large subunit is composed of 2 ATP-grasp domains that are involved in binding the 2 ATP molecules needed for carbamoyl phosphate synthesis. The N-terminal ATP-grasp domain (referred to as the carboxyphosphate synthetic component) catalyzes the ATP-dependent phosphorylation of hydrogencarbonate to carboxyphosphate and the subsequent nucleophilic attack by ammonia to form a carbamate intermediate. The C-terminal ATP-grasp domain (referred to as the carbamoyl phosphate synthetic component) then catalyzes the phosphorylation of carbamate with the second ATP to form the end product carbamoyl phosphate. The reactive and unstable enzyme intermediates are sequentially channeled from one active site to the next through the interior of the protein over a distance of at least 96 A.</text>
</comment>
<dbReference type="STRING" id="568899.SAMN05192534_11827"/>
<dbReference type="AlphaFoldDB" id="A0A1G8H2R7"/>
<evidence type="ECO:0000256" key="9">
    <source>
        <dbReference type="ARBA" id="ARBA00022741"/>
    </source>
</evidence>
<keyword evidence="7" id="KW-0479">Metal-binding</keyword>
<dbReference type="GO" id="GO:0005524">
    <property type="term" value="F:ATP binding"/>
    <property type="evidence" value="ECO:0007669"/>
    <property type="project" value="UniProtKB-UniRule"/>
</dbReference>
<comment type="similarity">
    <text evidence="3 16">Belongs to the CarB family.</text>
</comment>
<dbReference type="FunFam" id="3.40.50.20:FF:000001">
    <property type="entry name" value="Carbamoyl-phosphate synthase large chain"/>
    <property type="match status" value="2"/>
</dbReference>
<dbReference type="InterPro" id="IPR005480">
    <property type="entry name" value="CPSase_lsu_oligo"/>
</dbReference>
<evidence type="ECO:0000256" key="13">
    <source>
        <dbReference type="ARBA" id="ARBA00023211"/>
    </source>
</evidence>
<feature type="binding site" evidence="16">
    <location>
        <position position="215"/>
    </location>
    <ligand>
        <name>ATP</name>
        <dbReference type="ChEBI" id="CHEBI:30616"/>
        <label>1</label>
    </ligand>
</feature>
<comment type="subunit">
    <text evidence="16">Composed of two chains; the small (or glutamine) chain promotes the hydrolysis of glutamine to ammonia, which is used by the large (or ammonia) chain to synthesize carbamoyl phosphate. Tetramer of heterodimers (alpha,beta)4.</text>
</comment>
<dbReference type="PRINTS" id="PR00098">
    <property type="entry name" value="CPSASE"/>
</dbReference>
<dbReference type="InterPro" id="IPR005479">
    <property type="entry name" value="CPAse_ATP-bd"/>
</dbReference>
<keyword evidence="10 16" id="KW-0067">ATP-binding</keyword>
<dbReference type="InterPro" id="IPR016185">
    <property type="entry name" value="PreATP-grasp_dom_sf"/>
</dbReference>
<dbReference type="Gene3D" id="1.10.1030.10">
    <property type="entry name" value="Carbamoyl-phosphate synthetase, large subunit oligomerisation domain"/>
    <property type="match status" value="1"/>
</dbReference>
<evidence type="ECO:0000313" key="19">
    <source>
        <dbReference type="Proteomes" id="UP000199163"/>
    </source>
</evidence>
<dbReference type="UniPathway" id="UPA00070">
    <property type="reaction ID" value="UER00115"/>
</dbReference>
<feature type="binding site" evidence="16">
    <location>
        <position position="298"/>
    </location>
    <ligand>
        <name>Mn(2+)</name>
        <dbReference type="ChEBI" id="CHEBI:29035"/>
        <label>1</label>
    </ligand>
</feature>
<dbReference type="EC" id="6.3.5.5" evidence="16"/>
<evidence type="ECO:0000256" key="11">
    <source>
        <dbReference type="ARBA" id="ARBA00022842"/>
    </source>
</evidence>
<keyword evidence="13" id="KW-0464">Manganese</keyword>
<dbReference type="GO" id="GO:0044205">
    <property type="term" value="P:'de novo' UMP biosynthetic process"/>
    <property type="evidence" value="ECO:0007669"/>
    <property type="project" value="UniProtKB-UniRule"/>
</dbReference>
<dbReference type="InterPro" id="IPR006275">
    <property type="entry name" value="CPSase_lsu"/>
</dbReference>
<feature type="binding site" evidence="16">
    <location>
        <position position="838"/>
    </location>
    <ligand>
        <name>Mg(2+)</name>
        <dbReference type="ChEBI" id="CHEBI:18420"/>
        <label>4</label>
    </ligand>
</feature>
<dbReference type="PROSITE" id="PS50975">
    <property type="entry name" value="ATP_GRASP"/>
    <property type="match status" value="2"/>
</dbReference>
<dbReference type="UniPathway" id="UPA00068">
    <property type="reaction ID" value="UER00171"/>
</dbReference>
<evidence type="ECO:0000256" key="5">
    <source>
        <dbReference type="ARBA" id="ARBA00022598"/>
    </source>
</evidence>
<dbReference type="Gene3D" id="3.30.470.20">
    <property type="entry name" value="ATP-grasp fold, B domain"/>
    <property type="match status" value="2"/>
</dbReference>
<organism evidence="18 19">
    <name type="scientific">Alteribacillus persepolensis</name>
    <dbReference type="NCBI Taxonomy" id="568899"/>
    <lineage>
        <taxon>Bacteria</taxon>
        <taxon>Bacillati</taxon>
        <taxon>Bacillota</taxon>
        <taxon>Bacilli</taxon>
        <taxon>Bacillales</taxon>
        <taxon>Bacillaceae</taxon>
        <taxon>Alteribacillus</taxon>
    </lineage>
</organism>
<comment type="catalytic activity">
    <reaction evidence="15 16">
        <text>hydrogencarbonate + L-glutamine + 2 ATP + H2O = carbamoyl phosphate + L-glutamate + 2 ADP + phosphate + 2 H(+)</text>
        <dbReference type="Rhea" id="RHEA:18633"/>
        <dbReference type="ChEBI" id="CHEBI:15377"/>
        <dbReference type="ChEBI" id="CHEBI:15378"/>
        <dbReference type="ChEBI" id="CHEBI:17544"/>
        <dbReference type="ChEBI" id="CHEBI:29985"/>
        <dbReference type="ChEBI" id="CHEBI:30616"/>
        <dbReference type="ChEBI" id="CHEBI:43474"/>
        <dbReference type="ChEBI" id="CHEBI:58228"/>
        <dbReference type="ChEBI" id="CHEBI:58359"/>
        <dbReference type="ChEBI" id="CHEBI:456216"/>
        <dbReference type="EC" id="6.3.5.5"/>
    </reaction>
</comment>
<dbReference type="GO" id="GO:0046872">
    <property type="term" value="F:metal ion binding"/>
    <property type="evidence" value="ECO:0007669"/>
    <property type="project" value="UniProtKB-KW"/>
</dbReference>
<dbReference type="SUPFAM" id="SSF56059">
    <property type="entry name" value="Glutathione synthetase ATP-binding domain-like"/>
    <property type="match status" value="2"/>
</dbReference>
<evidence type="ECO:0000256" key="15">
    <source>
        <dbReference type="ARBA" id="ARBA00048816"/>
    </source>
</evidence>
<name>A0A1G8H2R7_9BACI</name>
<keyword evidence="11" id="KW-0460">Magnesium</keyword>
<reference evidence="18 19" key="1">
    <citation type="submission" date="2016-10" db="EMBL/GenBank/DDBJ databases">
        <authorList>
            <person name="de Groot N.N."/>
        </authorList>
    </citation>
    <scope>NUCLEOTIDE SEQUENCE [LARGE SCALE GENOMIC DNA]</scope>
    <source>
        <strain evidence="18 19">DSM 21632</strain>
    </source>
</reference>
<evidence type="ECO:0000256" key="10">
    <source>
        <dbReference type="ARBA" id="ARBA00022840"/>
    </source>
</evidence>
<dbReference type="FunFam" id="3.30.470.20:FF:000026">
    <property type="entry name" value="Carbamoyl-phosphate synthase large chain"/>
    <property type="match status" value="1"/>
</dbReference>
<dbReference type="HAMAP" id="MF_01210_B">
    <property type="entry name" value="CPSase_L_chain_B"/>
    <property type="match status" value="1"/>
</dbReference>
<dbReference type="Pfam" id="PF02786">
    <property type="entry name" value="CPSase_L_D2"/>
    <property type="match status" value="2"/>
</dbReference>
<evidence type="ECO:0000256" key="2">
    <source>
        <dbReference type="ARBA" id="ARBA00005077"/>
    </source>
</evidence>
<feature type="binding site" evidence="16">
    <location>
        <position position="824"/>
    </location>
    <ligand>
        <name>ATP</name>
        <dbReference type="ChEBI" id="CHEBI:30616"/>
        <label>2</label>
    </ligand>
</feature>
<feature type="binding site" evidence="16">
    <location>
        <position position="836"/>
    </location>
    <ligand>
        <name>Mn(2+)</name>
        <dbReference type="ChEBI" id="CHEBI:29035"/>
        <label>4</label>
    </ligand>
</feature>
<feature type="binding site" evidence="16">
    <location>
        <position position="783"/>
    </location>
    <ligand>
        <name>ATP</name>
        <dbReference type="ChEBI" id="CHEBI:30616"/>
        <label>2</label>
    </ligand>
</feature>
<evidence type="ECO:0000256" key="8">
    <source>
        <dbReference type="ARBA" id="ARBA00022737"/>
    </source>
</evidence>
<dbReference type="SMART" id="SM01096">
    <property type="entry name" value="CPSase_L_D3"/>
    <property type="match status" value="1"/>
</dbReference>
<dbReference type="FunFam" id="1.10.1030.10:FF:000002">
    <property type="entry name" value="Carbamoyl-phosphate synthase large chain"/>
    <property type="match status" value="1"/>
</dbReference>
<sequence length="1064" mass="118206">MPKQTDINKVLVIGSGPIIIGQAAEFDYSGTQACLALREEGMEVVLINNNPATVMTDEACADKVYFEPLTVESVEKVIQKEKPDGLLATLGGQTGLNLAFALDEQDILSKYGVTLLGTPIESIKQGEDRELFRSLMQEIGEPVPESEIVEKEEEALEFAAKTGYPIIIRPAYTLGGGGGGIAHNEEELRYIVTGGLDASPISQCLVEKSIAGFKEVEYEVMRDENDTCITVCNMENIDPVGVHTGDSIVVAPSQTLTDVEYQMLRAASLKVIRALGIVGGCNIQFALDPHSKQYYLIEVNPRVSRSSALASKATGYPIARMAAKLSVGYHLHELLNPVTGHTYASFEPALDYVVVKFPRWPFDKFVHAKRTLGTQMKATGEVMAIERNLESALQKAVRSLEIKTDGLALPELVGHTVSALYKRLDNQDDQRFFVLMELLRKGETAQALHDKTEIDLFFLQSFEKLVRLEEAIKSTTWKNVTQEQLMQWKKTGFTDKWMAKQWETEALSVYQQRKEWGIVPSYHMVDTCAAEFTAETPYYYSSWYQHSDGSEEKSTKPKILILGSGPIRIGQGIEFDYCSVHGAMEVQKAGYEAVIMNNNPETVSTDFEMADHLYFEPLTSEDVLHVADAENVEAVIVQLGGQTGISLTDELEKAGLNVLGTSSDTIDALEDRGRFYEFMNKVGVPHIPGVTGYNKDDVIEKAKQIGFPVLLRPSYVIGGQGMAIHTSEEELTSYLTEMKHNVEYPILIDAFIPGKELEVDVLTDGHDIYIPGIFEHVEPAGVHSGDSIAVTPPFSVQDTTKELLVQYAQNIARGMNFKGIFNIQFVYEDNTLYVIEINPRASRTVPIFSKVTGTHLIEGAVHMLLGKSVKDWADGKSGLVEETPYYTVKAPVFSNDKLAGIDPLLEAEMKSTGELISIAQDKEEAFQKAFAWSETQIPLLFKETGRIFCDIHHSQLDDAASSLKQLENLGYTLVSDDNEWDTAHENMSYENWVEKEDAVAYISFPKTGYSTGAKRRQEALKQRKTVVTNTKTLEIMLEAMTGERKEPKAIEEWLKQAVTAEEGV</sequence>
<comment type="pathway">
    <text evidence="16">Pyrimidine metabolism; UMP biosynthesis via de novo pathway; (S)-dihydroorotate from bicarbonate: step 1/3.</text>
</comment>
<dbReference type="PANTHER" id="PTHR11405:SF53">
    <property type="entry name" value="CARBAMOYL-PHOSPHATE SYNTHASE [AMMONIA], MITOCHONDRIAL"/>
    <property type="match status" value="1"/>
</dbReference>
<feature type="binding site" evidence="16">
    <location>
        <position position="176"/>
    </location>
    <ligand>
        <name>ATP</name>
        <dbReference type="ChEBI" id="CHEBI:30616"/>
        <label>1</label>
    </ligand>
</feature>
<dbReference type="EMBL" id="FNDK01000018">
    <property type="protein sequence ID" value="SDI00933.1"/>
    <property type="molecule type" value="Genomic_DNA"/>
</dbReference>
<feature type="region of interest" description="Allosteric domain" evidence="16">
    <location>
        <begin position="935"/>
        <end position="1064"/>
    </location>
</feature>
<dbReference type="Pfam" id="PF25596">
    <property type="entry name" value="CPSase_L_D1"/>
    <property type="match status" value="2"/>
</dbReference>
<feature type="binding site" evidence="16">
    <location>
        <position position="298"/>
    </location>
    <ligand>
        <name>ATP</name>
        <dbReference type="ChEBI" id="CHEBI:30616"/>
        <label>1</label>
    </ligand>
</feature>
<feature type="binding site" evidence="16">
    <location>
        <position position="210"/>
    </location>
    <ligand>
        <name>ATP</name>
        <dbReference type="ChEBI" id="CHEBI:30616"/>
        <label>1</label>
    </ligand>
</feature>
<feature type="binding site" evidence="16">
    <location>
        <position position="298"/>
    </location>
    <ligand>
        <name>Mg(2+)</name>
        <dbReference type="ChEBI" id="CHEBI:18420"/>
        <label>2</label>
    </ligand>
</feature>
<protein>
    <recommendedName>
        <fullName evidence="16">Carbamoyl phosphate synthase large chain</fullName>
        <ecNumber evidence="16">6.3.4.16</ecNumber>
        <ecNumber evidence="16">6.3.5.5</ecNumber>
    </recommendedName>
    <alternativeName>
        <fullName evidence="16">Carbamoyl phosphate synthetase ammonia chain</fullName>
    </alternativeName>
</protein>
<keyword evidence="12 16" id="KW-0665">Pyrimidine biosynthesis</keyword>
<dbReference type="PROSITE" id="PS00866">
    <property type="entry name" value="CPSASE_1"/>
    <property type="match status" value="2"/>
</dbReference>
<feature type="binding site" evidence="16">
    <location>
        <position position="242"/>
    </location>
    <ligand>
        <name>ATP</name>
        <dbReference type="ChEBI" id="CHEBI:30616"/>
        <label>1</label>
    </ligand>
</feature>
<keyword evidence="8 16" id="KW-0677">Repeat</keyword>
<feature type="binding site" evidence="16">
    <location>
        <position position="836"/>
    </location>
    <ligand>
        <name>Mg(2+)</name>
        <dbReference type="ChEBI" id="CHEBI:18420"/>
        <label>4</label>
    </ligand>
</feature>
<feature type="binding site" evidence="16">
    <location>
        <position position="284"/>
    </location>
    <ligand>
        <name>ATP</name>
        <dbReference type="ChEBI" id="CHEBI:30616"/>
        <label>1</label>
    </ligand>
</feature>
<dbReference type="Pfam" id="PF02787">
    <property type="entry name" value="CPSase_L_D3"/>
    <property type="match status" value="1"/>
</dbReference>
<feature type="domain" description="ATP-grasp" evidence="17">
    <location>
        <begin position="133"/>
        <end position="327"/>
    </location>
</feature>
<dbReference type="InterPro" id="IPR005483">
    <property type="entry name" value="CPSase_dom"/>
</dbReference>
<feature type="domain" description="ATP-grasp" evidence="17">
    <location>
        <begin position="676"/>
        <end position="865"/>
    </location>
</feature>
<keyword evidence="9 16" id="KW-0547">Nucleotide-binding</keyword>
<evidence type="ECO:0000256" key="6">
    <source>
        <dbReference type="ARBA" id="ARBA00022605"/>
    </source>
</evidence>
<feature type="binding site" evidence="16">
    <location>
        <position position="838"/>
    </location>
    <ligand>
        <name>Mn(2+)</name>
        <dbReference type="ChEBI" id="CHEBI:29035"/>
        <label>4</label>
    </ligand>
</feature>
<evidence type="ECO:0000256" key="3">
    <source>
        <dbReference type="ARBA" id="ARBA00009799"/>
    </source>
</evidence>
<feature type="binding site" evidence="16">
    <location>
        <position position="241"/>
    </location>
    <ligand>
        <name>ATP</name>
        <dbReference type="ChEBI" id="CHEBI:30616"/>
        <label>1</label>
    </ligand>
</feature>
<feature type="binding site" evidence="16">
    <location>
        <position position="836"/>
    </location>
    <ligand>
        <name>Mg(2+)</name>
        <dbReference type="ChEBI" id="CHEBI:18420"/>
        <label>3</label>
    </ligand>
</feature>
<comment type="cofactor">
    <cofactor evidence="1">
        <name>Mn(2+)</name>
        <dbReference type="ChEBI" id="CHEBI:29035"/>
    </cofactor>
</comment>
<feature type="binding site" evidence="16">
    <location>
        <position position="712"/>
    </location>
    <ligand>
        <name>ATP</name>
        <dbReference type="ChEBI" id="CHEBI:30616"/>
        <label>2</label>
    </ligand>
</feature>
<dbReference type="InterPro" id="IPR036897">
    <property type="entry name" value="CarbamoylP_synth_lsu_oligo_sf"/>
</dbReference>
<evidence type="ECO:0000256" key="7">
    <source>
        <dbReference type="ARBA" id="ARBA00022723"/>
    </source>
</evidence>
<feature type="binding site" evidence="16">
    <location>
        <position position="284"/>
    </location>
    <ligand>
        <name>Mn(2+)</name>
        <dbReference type="ChEBI" id="CHEBI:29035"/>
        <label>1</label>
    </ligand>
</feature>
<dbReference type="GO" id="GO:0004087">
    <property type="term" value="F:carbamoyl-phosphate synthase (ammonia) activity"/>
    <property type="evidence" value="ECO:0007669"/>
    <property type="project" value="UniProtKB-EC"/>
</dbReference>
<feature type="binding site" evidence="16">
    <location>
        <position position="169"/>
    </location>
    <ligand>
        <name>ATP</name>
        <dbReference type="ChEBI" id="CHEBI:30616"/>
        <label>1</label>
    </ligand>
</feature>
<feature type="binding site" evidence="16">
    <location>
        <position position="752"/>
    </location>
    <ligand>
        <name>ATP</name>
        <dbReference type="ChEBI" id="CHEBI:30616"/>
        <label>2</label>
    </ligand>
</feature>
<evidence type="ECO:0000256" key="4">
    <source>
        <dbReference type="ARBA" id="ARBA00022571"/>
    </source>
</evidence>
<evidence type="ECO:0000256" key="12">
    <source>
        <dbReference type="ARBA" id="ARBA00022975"/>
    </source>
</evidence>
<dbReference type="SMART" id="SM01209">
    <property type="entry name" value="GARS_A"/>
    <property type="match status" value="1"/>
</dbReference>
<feature type="binding site" evidence="16">
    <location>
        <position position="300"/>
    </location>
    <ligand>
        <name>Mg(2+)</name>
        <dbReference type="ChEBI" id="CHEBI:18420"/>
        <label>2</label>
    </ligand>
</feature>
<feature type="region of interest" description="Carboxyphosphate synthetic domain" evidence="16">
    <location>
        <begin position="1"/>
        <end position="401"/>
    </location>
</feature>
<dbReference type="EC" id="6.3.4.16" evidence="16"/>
<feature type="binding site" evidence="16">
    <location>
        <position position="208"/>
    </location>
    <ligand>
        <name>ATP</name>
        <dbReference type="ChEBI" id="CHEBI:30616"/>
        <label>1</label>
    </ligand>
</feature>
<dbReference type="PANTHER" id="PTHR11405">
    <property type="entry name" value="CARBAMOYLTRANSFERASE FAMILY MEMBER"/>
    <property type="match status" value="1"/>
</dbReference>
<dbReference type="NCBIfam" id="NF003671">
    <property type="entry name" value="PRK05294.1"/>
    <property type="match status" value="1"/>
</dbReference>
<feature type="binding site" evidence="16">
    <location>
        <position position="298"/>
    </location>
    <ligand>
        <name>Mn(2+)</name>
        <dbReference type="ChEBI" id="CHEBI:29035"/>
        <label>2</label>
    </ligand>
</feature>
<keyword evidence="4 16" id="KW-0055">Arginine biosynthesis</keyword>
<comment type="caution">
    <text evidence="16">Lacks conserved residue(s) required for the propagation of feature annotation.</text>
</comment>
<feature type="binding site" evidence="16">
    <location>
        <position position="243"/>
    </location>
    <ligand>
        <name>ATP</name>
        <dbReference type="ChEBI" id="CHEBI:30616"/>
        <label>1</label>
    </ligand>
</feature>
<feature type="binding site" evidence="16">
    <location>
        <position position="824"/>
    </location>
    <ligand>
        <name>Mn(2+)</name>
        <dbReference type="ChEBI" id="CHEBI:29035"/>
        <label>3</label>
    </ligand>
</feature>
<comment type="function">
    <text evidence="16">Large subunit of the glutamine-dependent carbamoyl phosphate synthetase (CPSase). CPSase catalyzes the formation of carbamoyl phosphate from the ammonia moiety of glutamine, carbonate, and phosphate donated by ATP, constituting the first step of 2 biosynthetic pathways, one leading to arginine and/or urea and the other to pyrimidine nucleotides. The large subunit (synthetase) binds the substrates ammonia (free or transferred from glutamine from the small subunit), hydrogencarbonate and ATP and carries out an ATP-coupled ligase reaction, activating hydrogencarbonate by forming carboxy phosphate which reacts with ammonia to form carbamoyl phosphate.</text>
</comment>
<keyword evidence="19" id="KW-1185">Reference proteome</keyword>
<dbReference type="GO" id="GO:0006541">
    <property type="term" value="P:glutamine metabolic process"/>
    <property type="evidence" value="ECO:0007669"/>
    <property type="project" value="TreeGrafter"/>
</dbReference>
<accession>A0A1G8H2R7</accession>
<evidence type="ECO:0000256" key="16">
    <source>
        <dbReference type="HAMAP-Rule" id="MF_01210"/>
    </source>
</evidence>
<dbReference type="NCBIfam" id="TIGR01369">
    <property type="entry name" value="CPSaseII_lrg"/>
    <property type="match status" value="1"/>
</dbReference>
<feature type="binding site" evidence="16">
    <location>
        <position position="129"/>
    </location>
    <ligand>
        <name>ATP</name>
        <dbReference type="ChEBI" id="CHEBI:30616"/>
        <label>1</label>
    </ligand>
</feature>
<evidence type="ECO:0000256" key="14">
    <source>
        <dbReference type="ARBA" id="ARBA00047359"/>
    </source>
</evidence>
<dbReference type="GO" id="GO:0006526">
    <property type="term" value="P:L-arginine biosynthetic process"/>
    <property type="evidence" value="ECO:0007669"/>
    <property type="project" value="UniProtKB-UniRule"/>
</dbReference>
<dbReference type="OrthoDB" id="9804197at2"/>
<evidence type="ECO:0000256" key="1">
    <source>
        <dbReference type="ARBA" id="ARBA00001936"/>
    </source>
</evidence>
<dbReference type="SUPFAM" id="SSF52440">
    <property type="entry name" value="PreATP-grasp domain"/>
    <property type="match status" value="2"/>
</dbReference>
<feature type="binding site" evidence="16">
    <location>
        <position position="824"/>
    </location>
    <ligand>
        <name>Mg(2+)</name>
        <dbReference type="ChEBI" id="CHEBI:18420"/>
        <label>3</label>
    </ligand>
</feature>
<dbReference type="Gene3D" id="3.30.1490.20">
    <property type="entry name" value="ATP-grasp fold, A domain"/>
    <property type="match status" value="1"/>
</dbReference>
<gene>
    <name evidence="16" type="primary">carB</name>
    <name evidence="18" type="ORF">SAMN05192534_11827</name>
</gene>
<dbReference type="InterPro" id="IPR058047">
    <property type="entry name" value="CPSase_preATP-grasp"/>
</dbReference>
<feature type="binding site" evidence="16">
    <location>
        <position position="836"/>
    </location>
    <ligand>
        <name>Mn(2+)</name>
        <dbReference type="ChEBI" id="CHEBI:29035"/>
        <label>3</label>
    </ligand>
</feature>